<reference evidence="1" key="2">
    <citation type="submission" date="2024-07" db="EMBL/GenBank/DDBJ databases">
        <title>Streptomyces haneummycinica sp. nov., a new antibiotic-producing actinobacterium isolated from marine sediment.</title>
        <authorList>
            <person name="Uemura M."/>
            <person name="Hamada M."/>
            <person name="Hirano S."/>
            <person name="Kobayashi K."/>
            <person name="Ohshiro T."/>
            <person name="Kobayashi T."/>
            <person name="Terahara T."/>
        </authorList>
    </citation>
    <scope>NUCLEOTIDE SEQUENCE</scope>
    <source>
        <strain evidence="1">KM77-8</strain>
    </source>
</reference>
<evidence type="ECO:0000313" key="1">
    <source>
        <dbReference type="EMBL" id="BFO19375.1"/>
    </source>
</evidence>
<proteinExistence type="predicted"/>
<reference evidence="1" key="1">
    <citation type="submission" date="2024-06" db="EMBL/GenBank/DDBJ databases">
        <authorList>
            <consortium name="consrtm"/>
            <person name="Uemura M."/>
            <person name="Terahara T."/>
        </authorList>
    </citation>
    <scope>NUCLEOTIDE SEQUENCE</scope>
    <source>
        <strain evidence="1">KM77-8</strain>
    </source>
</reference>
<sequence length="90" mass="9228">MSGMRGGTAAAVGTIDVLVVDDDFRVARVHRAYVERLDVFRVVGVAGTGSRPSPPWKNSGPISCCSTCICPICSGWTSSPGCGPPGTTAT</sequence>
<dbReference type="EMBL" id="AP035768">
    <property type="protein sequence ID" value="BFO19375.1"/>
    <property type="molecule type" value="Genomic_DNA"/>
</dbReference>
<evidence type="ECO:0008006" key="2">
    <source>
        <dbReference type="Google" id="ProtNLM"/>
    </source>
</evidence>
<organism evidence="1">
    <name type="scientific">Streptomyces haneummycinicus</name>
    <dbReference type="NCBI Taxonomy" id="3074435"/>
    <lineage>
        <taxon>Bacteria</taxon>
        <taxon>Bacillati</taxon>
        <taxon>Actinomycetota</taxon>
        <taxon>Actinomycetes</taxon>
        <taxon>Kitasatosporales</taxon>
        <taxon>Streptomycetaceae</taxon>
        <taxon>Streptomyces</taxon>
    </lineage>
</organism>
<dbReference type="AlphaFoldDB" id="A0AAT9HP44"/>
<accession>A0AAT9HP44</accession>
<gene>
    <name evidence="1" type="ORF">SHKM778_57630</name>
</gene>
<protein>
    <recommendedName>
        <fullName evidence="2">Response regulatory domain-containing protein</fullName>
    </recommendedName>
</protein>
<name>A0AAT9HP44_9ACTN</name>